<dbReference type="PATRIC" id="fig|1807.13.peg.1228"/>
<name>A0A0M2K6T3_9MYCO</name>
<keyword evidence="1" id="KW-1133">Transmembrane helix</keyword>
<accession>A0A0M2K6T3</accession>
<evidence type="ECO:0000313" key="2">
    <source>
        <dbReference type="EMBL" id="KKF02702.1"/>
    </source>
</evidence>
<feature type="transmembrane region" description="Helical" evidence="1">
    <location>
        <begin position="6"/>
        <end position="29"/>
    </location>
</feature>
<organism evidence="2 3">
    <name type="scientific">Mycolicibacterium obuense</name>
    <dbReference type="NCBI Taxonomy" id="1807"/>
    <lineage>
        <taxon>Bacteria</taxon>
        <taxon>Bacillati</taxon>
        <taxon>Actinomycetota</taxon>
        <taxon>Actinomycetes</taxon>
        <taxon>Mycobacteriales</taxon>
        <taxon>Mycobacteriaceae</taxon>
        <taxon>Mycolicibacterium</taxon>
    </lineage>
</organism>
<dbReference type="EMBL" id="LAUZ02000009">
    <property type="protein sequence ID" value="KKF02702.1"/>
    <property type="molecule type" value="Genomic_DNA"/>
</dbReference>
<gene>
    <name evidence="2" type="ORF">WN67_07035</name>
</gene>
<dbReference type="RefSeq" id="WP_046362296.1">
    <property type="nucleotide sequence ID" value="NZ_LAUZ02000009.1"/>
</dbReference>
<evidence type="ECO:0000313" key="3">
    <source>
        <dbReference type="Proteomes" id="UP000034150"/>
    </source>
</evidence>
<reference evidence="2 3" key="1">
    <citation type="journal article" date="2015" name="Genome Announc.">
        <title>Draft Genome Sequence of Mycobacterium obuense Strain UC1, Isolated from Patient Sputum.</title>
        <authorList>
            <person name="Greninger A.L."/>
            <person name="Cunningham G."/>
            <person name="Hsu E.D."/>
            <person name="Yu J.M."/>
            <person name="Chiu C.Y."/>
            <person name="Miller S."/>
        </authorList>
    </citation>
    <scope>NUCLEOTIDE SEQUENCE [LARGE SCALE GENOMIC DNA]</scope>
    <source>
        <strain evidence="2 3">UC1</strain>
    </source>
</reference>
<dbReference type="OrthoDB" id="5188929at2"/>
<keyword evidence="3" id="KW-1185">Reference proteome</keyword>
<protein>
    <submittedName>
        <fullName evidence="2">Uncharacterized protein</fullName>
    </submittedName>
</protein>
<sequence>MTSPWTGPVIFTLCLSVLAVLVSVTALGWQMVSWRRSGARLHVATKWGIAGVPPAARWFISVEARNTGRLATEINQVGFQMSKAEERRQIVDFEDVLGMPIQLPRTLAAGGTTSVMYAADRLLATLHNERLTGKGARPYVDTGAGRTLGRHKQDLREMVRKLIDQGTG</sequence>
<keyword evidence="1" id="KW-0812">Transmembrane</keyword>
<proteinExistence type="predicted"/>
<evidence type="ECO:0000256" key="1">
    <source>
        <dbReference type="SAM" id="Phobius"/>
    </source>
</evidence>
<dbReference type="AlphaFoldDB" id="A0A0M2K6T3"/>
<comment type="caution">
    <text evidence="2">The sequence shown here is derived from an EMBL/GenBank/DDBJ whole genome shotgun (WGS) entry which is preliminary data.</text>
</comment>
<dbReference type="Proteomes" id="UP000034150">
    <property type="component" value="Unassembled WGS sequence"/>
</dbReference>
<keyword evidence="1" id="KW-0472">Membrane</keyword>